<dbReference type="PANTHER" id="PTHR11106:SF27">
    <property type="entry name" value="MACRO DOMAIN-CONTAINING PROTEIN"/>
    <property type="match status" value="1"/>
</dbReference>
<dbReference type="Gene3D" id="3.40.220.10">
    <property type="entry name" value="Leucine Aminopeptidase, subunit E, domain 1"/>
    <property type="match status" value="1"/>
</dbReference>
<dbReference type="PROSITE" id="PS51154">
    <property type="entry name" value="MACRO"/>
    <property type="match status" value="1"/>
</dbReference>
<gene>
    <name evidence="2" type="ORF">TRFO_43058</name>
</gene>
<dbReference type="InterPro" id="IPR002589">
    <property type="entry name" value="Macro_dom"/>
</dbReference>
<dbReference type="GeneID" id="94849308"/>
<name>A0A1J4KU64_9EUKA</name>
<dbReference type="SMART" id="SM00506">
    <property type="entry name" value="A1pp"/>
    <property type="match status" value="1"/>
</dbReference>
<evidence type="ECO:0000313" key="3">
    <source>
        <dbReference type="Proteomes" id="UP000179807"/>
    </source>
</evidence>
<evidence type="ECO:0000313" key="2">
    <source>
        <dbReference type="EMBL" id="OHT14448.1"/>
    </source>
</evidence>
<comment type="caution">
    <text evidence="2">The sequence shown here is derived from an EMBL/GenBank/DDBJ whole genome shotgun (WGS) entry which is preliminary data.</text>
</comment>
<protein>
    <submittedName>
        <fullName evidence="2">O-acetyl-ADP-ribose deacetylase MACROD1</fullName>
    </submittedName>
</protein>
<dbReference type="InterPro" id="IPR043472">
    <property type="entry name" value="Macro_dom-like"/>
</dbReference>
<accession>A0A1J4KU64</accession>
<reference evidence="2" key="1">
    <citation type="submission" date="2016-10" db="EMBL/GenBank/DDBJ databases">
        <authorList>
            <person name="Benchimol M."/>
            <person name="Almeida L.G."/>
            <person name="Vasconcelos A.T."/>
            <person name="Perreira-Neves A."/>
            <person name="Rosa I.A."/>
            <person name="Tasca T."/>
            <person name="Bogo M.R."/>
            <person name="de Souza W."/>
        </authorList>
    </citation>
    <scope>NUCLEOTIDE SEQUENCE [LARGE SCALE GENOMIC DNA]</scope>
    <source>
        <strain evidence="2">K</strain>
    </source>
</reference>
<evidence type="ECO:0000259" key="1">
    <source>
        <dbReference type="PROSITE" id="PS51154"/>
    </source>
</evidence>
<dbReference type="RefSeq" id="XP_068367584.1">
    <property type="nucleotide sequence ID" value="XM_068514604.1"/>
</dbReference>
<dbReference type="Proteomes" id="UP000179807">
    <property type="component" value="Unassembled WGS sequence"/>
</dbReference>
<proteinExistence type="predicted"/>
<dbReference type="OrthoDB" id="6077599at2759"/>
<feature type="domain" description="Macro" evidence="1">
    <location>
        <begin position="38"/>
        <end position="217"/>
    </location>
</feature>
<dbReference type="VEuPathDB" id="TrichDB:TRFO_43058"/>
<dbReference type="Pfam" id="PF01661">
    <property type="entry name" value="Macro"/>
    <property type="match status" value="1"/>
</dbReference>
<keyword evidence="3" id="KW-1185">Reference proteome</keyword>
<dbReference type="CDD" id="cd02908">
    <property type="entry name" value="Macro_OAADPr_deacetylase"/>
    <property type="match status" value="1"/>
</dbReference>
<dbReference type="PANTHER" id="PTHR11106">
    <property type="entry name" value="GANGLIOSIDE INDUCED DIFFERENTIATION ASSOCIATED PROTEIN 2-RELATED"/>
    <property type="match status" value="1"/>
</dbReference>
<sequence>MQAKLARKATPILTLENIQTWEAAAPGILKERIKSEIKEFHTPNSLINSKVSLLCQGVSTNLKVDAIVSPANSHLIPGGGLNGAIFAGAGPKLLKECKKIGYCETGKVVKTSGFELPAKYVIHAVGPIGKSKAKLLAQTYSSILSTIDGTEIRSIVIPCISTGLYGFPPEKAANIALESVRLFLEKKDNIQKTDRIIFIVFTPEESHLYMNLFPSFFPIQELIEAEEEEIHEYDDY</sequence>
<dbReference type="SUPFAM" id="SSF52949">
    <property type="entry name" value="Macro domain-like"/>
    <property type="match status" value="1"/>
</dbReference>
<organism evidence="2 3">
    <name type="scientific">Tritrichomonas foetus</name>
    <dbReference type="NCBI Taxonomy" id="1144522"/>
    <lineage>
        <taxon>Eukaryota</taxon>
        <taxon>Metamonada</taxon>
        <taxon>Parabasalia</taxon>
        <taxon>Tritrichomonadida</taxon>
        <taxon>Tritrichomonadidae</taxon>
        <taxon>Tritrichomonas</taxon>
    </lineage>
</organism>
<dbReference type="AlphaFoldDB" id="A0A1J4KU64"/>
<dbReference type="EMBL" id="MLAK01000373">
    <property type="protein sequence ID" value="OHT14448.1"/>
    <property type="molecule type" value="Genomic_DNA"/>
</dbReference>